<evidence type="ECO:0000259" key="1">
    <source>
        <dbReference type="Pfam" id="PF03399"/>
    </source>
</evidence>
<proteinExistence type="predicted"/>
<dbReference type="eggNOG" id="KOG1861">
    <property type="taxonomic scope" value="Eukaryota"/>
</dbReference>
<sequence length="290" mass="32233">MSRLKPAPATKRLGAEYALISKQDHGAPSTGVSLKDRAAQERLFRDVLEQLQPHIAAVESGQWMQAQEARTDKLEPIVAACRKLREGVYALAQLDEFSVDVYEAAAQACMAAQRNDELHKTLVVLVREIYPAVAIGLDPARARRRRDFIGCLALRLLCQDANSGEFNSLLQQLSRADIESPPLQFVLAVHGAVSLRRFRAFFKLCRSASPWHALVLETFKSNVRQTAISILTASFPSLPLSVLAHWLELTDDNCRQFLEQTCRFTADQLGDGLTVTFRSAHSTRVPAPVK</sequence>
<dbReference type="GO" id="GO:0006406">
    <property type="term" value="P:mRNA export from nucleus"/>
    <property type="evidence" value="ECO:0007669"/>
    <property type="project" value="TreeGrafter"/>
</dbReference>
<dbReference type="Proteomes" id="UP000008743">
    <property type="component" value="Unassembled WGS sequence"/>
</dbReference>
<dbReference type="Pfam" id="PF03399">
    <property type="entry name" value="SAC3_GANP"/>
    <property type="match status" value="1"/>
</dbReference>
<dbReference type="InParanoid" id="A0A0D2VNG4"/>
<name>A0A0D2VNG4_CAPO3</name>
<reference evidence="3" key="1">
    <citation type="submission" date="2011-02" db="EMBL/GenBank/DDBJ databases">
        <title>The Genome Sequence of Capsaspora owczarzaki ATCC 30864.</title>
        <authorList>
            <person name="Russ C."/>
            <person name="Cuomo C."/>
            <person name="Burger G."/>
            <person name="Gray M.W."/>
            <person name="Holland P.W.H."/>
            <person name="King N."/>
            <person name="Lang F.B.F."/>
            <person name="Roger A.J."/>
            <person name="Ruiz-Trillo I."/>
            <person name="Young S.K."/>
            <person name="Zeng Q."/>
            <person name="Gargeya S."/>
            <person name="Alvarado L."/>
            <person name="Berlin A."/>
            <person name="Chapman S.B."/>
            <person name="Chen Z."/>
            <person name="Freedman E."/>
            <person name="Gellesch M."/>
            <person name="Goldberg J."/>
            <person name="Griggs A."/>
            <person name="Gujja S."/>
            <person name="Heilman E."/>
            <person name="Heiman D."/>
            <person name="Howarth C."/>
            <person name="Mehta T."/>
            <person name="Neiman D."/>
            <person name="Pearson M."/>
            <person name="Roberts A."/>
            <person name="Saif S."/>
            <person name="Shea T."/>
            <person name="Shenoy N."/>
            <person name="Sisk P."/>
            <person name="Stolte C."/>
            <person name="Sykes S."/>
            <person name="White J."/>
            <person name="Yandava C."/>
            <person name="Haas B."/>
            <person name="Nusbaum C."/>
            <person name="Birren B."/>
        </authorList>
    </citation>
    <scope>NUCLEOTIDE SEQUENCE</scope>
    <source>
        <strain evidence="3">ATCC 30864</strain>
    </source>
</reference>
<dbReference type="InterPro" id="IPR045107">
    <property type="entry name" value="SAC3/GANP/THP3"/>
</dbReference>
<organism evidence="2 3">
    <name type="scientific">Capsaspora owczarzaki (strain ATCC 30864)</name>
    <dbReference type="NCBI Taxonomy" id="595528"/>
    <lineage>
        <taxon>Eukaryota</taxon>
        <taxon>Filasterea</taxon>
        <taxon>Capsaspora</taxon>
    </lineage>
</organism>
<dbReference type="STRING" id="595528.A0A0D2VNG4"/>
<dbReference type="OMA" id="EHSAITW"/>
<dbReference type="InterPro" id="IPR005062">
    <property type="entry name" value="SAC3/GANP/THP3_conserved"/>
</dbReference>
<evidence type="ECO:0000313" key="3">
    <source>
        <dbReference type="Proteomes" id="UP000008743"/>
    </source>
</evidence>
<dbReference type="GO" id="GO:0070390">
    <property type="term" value="C:transcription export complex 2"/>
    <property type="evidence" value="ECO:0007669"/>
    <property type="project" value="TreeGrafter"/>
</dbReference>
<dbReference type="OrthoDB" id="2100128at2759"/>
<evidence type="ECO:0000313" key="2">
    <source>
        <dbReference type="EMBL" id="KJE91857.1"/>
    </source>
</evidence>
<dbReference type="RefSeq" id="XP_004363765.1">
    <property type="nucleotide sequence ID" value="XM_004363708.2"/>
</dbReference>
<dbReference type="EMBL" id="KE346363">
    <property type="protein sequence ID" value="KJE91857.1"/>
    <property type="molecule type" value="Genomic_DNA"/>
</dbReference>
<protein>
    <recommendedName>
        <fullName evidence="1">SAC3/GANP/THP3 conserved domain-containing protein</fullName>
    </recommendedName>
</protein>
<gene>
    <name evidence="2" type="ORF">CAOG_002926</name>
</gene>
<keyword evidence="3" id="KW-1185">Reference proteome</keyword>
<dbReference type="PANTHER" id="PTHR12436:SF3">
    <property type="entry name" value="GERMINAL-CENTER ASSOCIATED NUCLEAR PROTEIN"/>
    <property type="match status" value="1"/>
</dbReference>
<dbReference type="PhylomeDB" id="A0A0D2VNG4"/>
<dbReference type="Gene3D" id="1.25.40.990">
    <property type="match status" value="1"/>
</dbReference>
<feature type="domain" description="SAC3/GANP/THP3 conserved" evidence="1">
    <location>
        <begin position="105"/>
        <end position="260"/>
    </location>
</feature>
<dbReference type="AlphaFoldDB" id="A0A0D2VNG4"/>
<dbReference type="GO" id="GO:0005737">
    <property type="term" value="C:cytoplasm"/>
    <property type="evidence" value="ECO:0007669"/>
    <property type="project" value="TreeGrafter"/>
</dbReference>
<accession>A0A0D2VNG4</accession>
<dbReference type="PANTHER" id="PTHR12436">
    <property type="entry name" value="80 KDA MCM3-ASSOCIATED PROTEIN"/>
    <property type="match status" value="1"/>
</dbReference>